<keyword evidence="1" id="KW-0732">Signal</keyword>
<dbReference type="EMBL" id="JAARPL010000004">
    <property type="protein sequence ID" value="MBC1371991.1"/>
    <property type="molecule type" value="Genomic_DNA"/>
</dbReference>
<evidence type="ECO:0000313" key="2">
    <source>
        <dbReference type="EMBL" id="MBC1371991.1"/>
    </source>
</evidence>
<feature type="signal peptide" evidence="1">
    <location>
        <begin position="1"/>
        <end position="21"/>
    </location>
</feature>
<evidence type="ECO:0000313" key="3">
    <source>
        <dbReference type="Proteomes" id="UP000591929"/>
    </source>
</evidence>
<feature type="chain" id="PRO_5038885204" description="Lactococcin 972 family bacteriocin" evidence="1">
    <location>
        <begin position="22"/>
        <end position="91"/>
    </location>
</feature>
<dbReference type="RefSeq" id="WP_185376569.1">
    <property type="nucleotide sequence ID" value="NZ_JAARPL010000004.1"/>
</dbReference>
<sequence length="91" mass="9888">MKKILASMMMVAVLTVGFVGASGVVNEQKVEAAAATKIYVTLNYTSQIQYSAMSATYKANGYTYKGTVYNSKAPACYVKAVTNTYSGWVYR</sequence>
<proteinExistence type="predicted"/>
<dbReference type="AlphaFoldDB" id="A0A841XXL6"/>
<reference evidence="2 3" key="1">
    <citation type="submission" date="2020-03" db="EMBL/GenBank/DDBJ databases">
        <title>Soil Listeria distribution.</title>
        <authorList>
            <person name="Liao J."/>
            <person name="Wiedmann M."/>
        </authorList>
    </citation>
    <scope>NUCLEOTIDE SEQUENCE [LARGE SCALE GENOMIC DNA]</scope>
    <source>
        <strain evidence="2 3">FSL L7-1681</strain>
    </source>
</reference>
<evidence type="ECO:0000256" key="1">
    <source>
        <dbReference type="SAM" id="SignalP"/>
    </source>
</evidence>
<dbReference type="Proteomes" id="UP000591929">
    <property type="component" value="Unassembled WGS sequence"/>
</dbReference>
<evidence type="ECO:0008006" key="4">
    <source>
        <dbReference type="Google" id="ProtNLM"/>
    </source>
</evidence>
<name>A0A841XXL6_9LIST</name>
<organism evidence="2 3">
    <name type="scientific">Listeria booriae</name>
    <dbReference type="NCBI Taxonomy" id="1552123"/>
    <lineage>
        <taxon>Bacteria</taxon>
        <taxon>Bacillati</taxon>
        <taxon>Bacillota</taxon>
        <taxon>Bacilli</taxon>
        <taxon>Bacillales</taxon>
        <taxon>Listeriaceae</taxon>
        <taxon>Listeria</taxon>
    </lineage>
</organism>
<comment type="caution">
    <text evidence="2">The sequence shown here is derived from an EMBL/GenBank/DDBJ whole genome shotgun (WGS) entry which is preliminary data.</text>
</comment>
<accession>A0A841XXL6</accession>
<gene>
    <name evidence="2" type="ORF">HB847_06365</name>
</gene>
<protein>
    <recommendedName>
        <fullName evidence="4">Lactococcin 972 family bacteriocin</fullName>
    </recommendedName>
</protein>